<keyword evidence="7" id="KW-0333">Golgi apparatus</keyword>
<comment type="subcellular location">
    <subcellularLocation>
        <location evidence="2">Golgi apparatus membrane</location>
        <topology evidence="2">Single-pass type I membrane protein</topology>
    </subcellularLocation>
</comment>
<evidence type="ECO:0000256" key="8">
    <source>
        <dbReference type="ARBA" id="ARBA00023136"/>
    </source>
</evidence>
<dbReference type="PANTHER" id="PTHR13229">
    <property type="entry name" value="PROTEIN KISH-A"/>
    <property type="match status" value="1"/>
</dbReference>
<gene>
    <name evidence="11" type="primary">LOC108083583</name>
</gene>
<accession>A0A6P4J0R5</accession>
<evidence type="ECO:0000256" key="1">
    <source>
        <dbReference type="ARBA" id="ARBA00002154"/>
    </source>
</evidence>
<comment type="similarity">
    <text evidence="3 9">Belongs to the KISH family.</text>
</comment>
<name>A0A6P4J0R5_DROKI</name>
<evidence type="ECO:0000256" key="9">
    <source>
        <dbReference type="RuleBase" id="RU910717"/>
    </source>
</evidence>
<dbReference type="OrthoDB" id="10034655at2759"/>
<keyword evidence="4 9" id="KW-0812">Transmembrane</keyword>
<dbReference type="Pfam" id="PF06842">
    <property type="entry name" value="DUF1242"/>
    <property type="match status" value="1"/>
</dbReference>
<dbReference type="GO" id="GO:0000139">
    <property type="term" value="C:Golgi membrane"/>
    <property type="evidence" value="ECO:0007669"/>
    <property type="project" value="UniProtKB-SubCell"/>
</dbReference>
<evidence type="ECO:0000256" key="2">
    <source>
        <dbReference type="ARBA" id="ARBA00004614"/>
    </source>
</evidence>
<evidence type="ECO:0000313" key="11">
    <source>
        <dbReference type="RefSeq" id="XP_017034932.1"/>
    </source>
</evidence>
<dbReference type="AlphaFoldDB" id="A0A6P4J0R5"/>
<keyword evidence="10" id="KW-1185">Reference proteome</keyword>
<reference evidence="11" key="1">
    <citation type="submission" date="2025-08" db="UniProtKB">
        <authorList>
            <consortium name="RefSeq"/>
        </authorList>
    </citation>
    <scope>IDENTIFICATION</scope>
    <source>
        <strain evidence="11">14028-0561.14</strain>
        <tissue evidence="11">Whole fly</tissue>
    </source>
</reference>
<evidence type="ECO:0000313" key="10">
    <source>
        <dbReference type="Proteomes" id="UP001652661"/>
    </source>
</evidence>
<keyword evidence="5" id="KW-0732">Signal</keyword>
<feature type="transmembrane region" description="Helical" evidence="9">
    <location>
        <begin position="6"/>
        <end position="28"/>
    </location>
</feature>
<dbReference type="InterPro" id="IPR009653">
    <property type="entry name" value="Ksh1"/>
</dbReference>
<comment type="function">
    <text evidence="1 9">Involved in the early part of the secretory pathway.</text>
</comment>
<comment type="caution">
    <text evidence="9">Lacks conserved residue(s) required for the propagation of feature annotation.</text>
</comment>
<dbReference type="InterPro" id="IPR051523">
    <property type="entry name" value="KISH_domain"/>
</dbReference>
<proteinExistence type="inferred from homology"/>
<organism evidence="10 11">
    <name type="scientific">Drosophila kikkawai</name>
    <name type="common">Fruit fly</name>
    <dbReference type="NCBI Taxonomy" id="30033"/>
    <lineage>
        <taxon>Eukaryota</taxon>
        <taxon>Metazoa</taxon>
        <taxon>Ecdysozoa</taxon>
        <taxon>Arthropoda</taxon>
        <taxon>Hexapoda</taxon>
        <taxon>Insecta</taxon>
        <taxon>Pterygota</taxon>
        <taxon>Neoptera</taxon>
        <taxon>Endopterygota</taxon>
        <taxon>Diptera</taxon>
        <taxon>Brachycera</taxon>
        <taxon>Muscomorpha</taxon>
        <taxon>Ephydroidea</taxon>
        <taxon>Drosophilidae</taxon>
        <taxon>Drosophila</taxon>
        <taxon>Sophophora</taxon>
    </lineage>
</organism>
<evidence type="ECO:0000256" key="4">
    <source>
        <dbReference type="ARBA" id="ARBA00022692"/>
    </source>
</evidence>
<dbReference type="RefSeq" id="XP_017034932.1">
    <property type="nucleotide sequence ID" value="XM_017179443.2"/>
</dbReference>
<dbReference type="GeneID" id="108083583"/>
<evidence type="ECO:0000256" key="5">
    <source>
        <dbReference type="ARBA" id="ARBA00022729"/>
    </source>
</evidence>
<keyword evidence="6 9" id="KW-1133">Transmembrane helix</keyword>
<sequence>MSAVFNFQSLLVVILLMICTCTYIRSIFPNFIGRHRIGWKGIFWKMARIGERLSPIVSASCIIMAFYIIFV</sequence>
<evidence type="ECO:0000256" key="6">
    <source>
        <dbReference type="ARBA" id="ARBA00022989"/>
    </source>
</evidence>
<dbReference type="Proteomes" id="UP001652661">
    <property type="component" value="Chromosome X"/>
</dbReference>
<feature type="transmembrane region" description="Helical" evidence="9">
    <location>
        <begin position="49"/>
        <end position="70"/>
    </location>
</feature>
<protein>
    <recommendedName>
        <fullName evidence="9">Protein kish</fullName>
    </recommendedName>
</protein>
<evidence type="ECO:0000256" key="3">
    <source>
        <dbReference type="ARBA" id="ARBA00008961"/>
    </source>
</evidence>
<evidence type="ECO:0000256" key="7">
    <source>
        <dbReference type="ARBA" id="ARBA00023034"/>
    </source>
</evidence>
<keyword evidence="8 9" id="KW-0472">Membrane</keyword>